<sequence>MHDLRTQGYSAVISLIKDRQYIWFHPPQVIVIGAGQNSLLKDYQEKLRAIKTNLYEGPLPMMAELEQVRRRAKERANHHSDA</sequence>
<proteinExistence type="predicted"/>
<gene>
    <name evidence="1" type="ORF">KUDE01_020261</name>
</gene>
<dbReference type="Proteomes" id="UP001228049">
    <property type="component" value="Unassembled WGS sequence"/>
</dbReference>
<evidence type="ECO:0000313" key="2">
    <source>
        <dbReference type="Proteomes" id="UP001228049"/>
    </source>
</evidence>
<protein>
    <submittedName>
        <fullName evidence="1">Gamma-glutamylcyclotransferase</fullName>
    </submittedName>
</protein>
<organism evidence="1 2">
    <name type="scientific">Dissostichus eleginoides</name>
    <name type="common">Patagonian toothfish</name>
    <name type="synonym">Dissostichus amissus</name>
    <dbReference type="NCBI Taxonomy" id="100907"/>
    <lineage>
        <taxon>Eukaryota</taxon>
        <taxon>Metazoa</taxon>
        <taxon>Chordata</taxon>
        <taxon>Craniata</taxon>
        <taxon>Vertebrata</taxon>
        <taxon>Euteleostomi</taxon>
        <taxon>Actinopterygii</taxon>
        <taxon>Neopterygii</taxon>
        <taxon>Teleostei</taxon>
        <taxon>Neoteleostei</taxon>
        <taxon>Acanthomorphata</taxon>
        <taxon>Eupercaria</taxon>
        <taxon>Perciformes</taxon>
        <taxon>Notothenioidei</taxon>
        <taxon>Nototheniidae</taxon>
        <taxon>Dissostichus</taxon>
    </lineage>
</organism>
<dbReference type="EMBL" id="JASDAP010000010">
    <property type="protein sequence ID" value="KAK1894804.1"/>
    <property type="molecule type" value="Genomic_DNA"/>
</dbReference>
<keyword evidence="2" id="KW-1185">Reference proteome</keyword>
<name>A0AAD9C5D9_DISEL</name>
<evidence type="ECO:0000313" key="1">
    <source>
        <dbReference type="EMBL" id="KAK1894804.1"/>
    </source>
</evidence>
<accession>A0AAD9C5D9</accession>
<comment type="caution">
    <text evidence="1">The sequence shown here is derived from an EMBL/GenBank/DDBJ whole genome shotgun (WGS) entry which is preliminary data.</text>
</comment>
<dbReference type="AlphaFoldDB" id="A0AAD9C5D9"/>
<reference evidence="1" key="1">
    <citation type="submission" date="2023-04" db="EMBL/GenBank/DDBJ databases">
        <title>Chromosome-level genome of Chaenocephalus aceratus.</title>
        <authorList>
            <person name="Park H."/>
        </authorList>
    </citation>
    <scope>NUCLEOTIDE SEQUENCE</scope>
    <source>
        <strain evidence="1">DE</strain>
        <tissue evidence="1">Muscle</tissue>
    </source>
</reference>